<dbReference type="NCBIfam" id="TIGR01603">
    <property type="entry name" value="maj_tail_phi13"/>
    <property type="match status" value="1"/>
</dbReference>
<proteinExistence type="predicted"/>
<accession>A0A5F1R7L3</accession>
<protein>
    <submittedName>
        <fullName evidence="1">Phage tail protein</fullName>
    </submittedName>
</protein>
<evidence type="ECO:0000313" key="2">
    <source>
        <dbReference type="Proteomes" id="UP000650485"/>
    </source>
</evidence>
<gene>
    <name evidence="1" type="ORF">H7R52_11585</name>
</gene>
<evidence type="ECO:0000313" key="1">
    <source>
        <dbReference type="EMBL" id="MBC6499304.1"/>
    </source>
</evidence>
<comment type="caution">
    <text evidence="1">The sequence shown here is derived from an EMBL/GenBank/DDBJ whole genome shotgun (WGS) entry which is preliminary data.</text>
</comment>
<dbReference type="RefSeq" id="WP_135388044.1">
    <property type="nucleotide sequence ID" value="NZ_CP027563.1"/>
</dbReference>
<dbReference type="AlphaFoldDB" id="A0A5F1R7L3"/>
<sequence length="193" mass="21155">MTTSNDTNKVKYGLRNVHLFEITDSGTKLTYGTPVHWRGATELTLDPNGDALEVHADDILYDKEENNQGYTGKLTMLYLQPEIEALLFGNVENADGVVVENADNHGSKVAMAFEFSGDKKHVRHVLYNVSFSRAGDGSATKSDKIDAQTAEFEFSAMADPYDYKIKGKAAQGSAKYDDWFTAVYVPGASAPTV</sequence>
<dbReference type="Proteomes" id="UP000650485">
    <property type="component" value="Unassembled WGS sequence"/>
</dbReference>
<dbReference type="InterPro" id="IPR006490">
    <property type="entry name" value="Maj_tail_phi13"/>
</dbReference>
<name>A0A5F1R7L3_WEICO</name>
<reference evidence="1" key="1">
    <citation type="submission" date="2020-08" db="EMBL/GenBank/DDBJ databases">
        <title>Complete genome sequence of Weissella confusa strain FS54 provides insights into metabolic potential.</title>
        <authorList>
            <person name="Fhoula I."/>
            <person name="Najjari A."/>
            <person name="Lekired A."/>
            <person name="Bessrour-Aouam N."/>
            <person name="Jaballah S."/>
            <person name="Klibi N."/>
            <person name="Ouzari H.-I."/>
        </authorList>
    </citation>
    <scope>NUCLEOTIDE SEQUENCE</scope>
    <source>
        <strain evidence="1">FS54</strain>
    </source>
</reference>
<dbReference type="EMBL" id="JACSZT010000008">
    <property type="protein sequence ID" value="MBC6499304.1"/>
    <property type="molecule type" value="Genomic_DNA"/>
</dbReference>
<dbReference type="GeneID" id="57979004"/>
<organism evidence="1 2">
    <name type="scientific">Weissella confusa</name>
    <name type="common">Lactobacillus confusus</name>
    <dbReference type="NCBI Taxonomy" id="1583"/>
    <lineage>
        <taxon>Bacteria</taxon>
        <taxon>Bacillati</taxon>
        <taxon>Bacillota</taxon>
        <taxon>Bacilli</taxon>
        <taxon>Lactobacillales</taxon>
        <taxon>Lactobacillaceae</taxon>
        <taxon>Weissella</taxon>
    </lineage>
</organism>